<organism evidence="1 2">
    <name type="scientific">Enterococcus raffinosus</name>
    <dbReference type="NCBI Taxonomy" id="71452"/>
    <lineage>
        <taxon>Bacteria</taxon>
        <taxon>Bacillati</taxon>
        <taxon>Bacillota</taxon>
        <taxon>Bacilli</taxon>
        <taxon>Lactobacillales</taxon>
        <taxon>Enterococcaceae</taxon>
        <taxon>Enterococcus</taxon>
    </lineage>
</organism>
<dbReference type="RefSeq" id="WP_222227527.1">
    <property type="nucleotide sequence ID" value="NZ_CP081847.1"/>
</dbReference>
<evidence type="ECO:0000313" key="2">
    <source>
        <dbReference type="Proteomes" id="UP001254770"/>
    </source>
</evidence>
<protein>
    <submittedName>
        <fullName evidence="1">Uncharacterized protein</fullName>
    </submittedName>
</protein>
<name>A0AAW8TGU9_9ENTE</name>
<gene>
    <name evidence="1" type="ORF">P7D69_16595</name>
</gene>
<evidence type="ECO:0000313" key="1">
    <source>
        <dbReference type="EMBL" id="MDT2545970.1"/>
    </source>
</evidence>
<dbReference type="AlphaFoldDB" id="A0AAW8TGU9"/>
<proteinExistence type="predicted"/>
<reference evidence="1" key="1">
    <citation type="submission" date="2023-03" db="EMBL/GenBank/DDBJ databases">
        <authorList>
            <person name="Shen W."/>
            <person name="Cai J."/>
        </authorList>
    </citation>
    <scope>NUCLEOTIDE SEQUENCE</scope>
    <source>
        <strain evidence="1">Y15</strain>
    </source>
</reference>
<dbReference type="Proteomes" id="UP001254770">
    <property type="component" value="Unassembled WGS sequence"/>
</dbReference>
<accession>A0AAW8TGU9</accession>
<comment type="caution">
    <text evidence="1">The sequence shown here is derived from an EMBL/GenBank/DDBJ whole genome shotgun (WGS) entry which is preliminary data.</text>
</comment>
<dbReference type="EMBL" id="JARPXL010000021">
    <property type="protein sequence ID" value="MDT2545970.1"/>
    <property type="molecule type" value="Genomic_DNA"/>
</dbReference>
<sequence>MEFDRTCTCENGLYYFDDRGDSALWPVALNSAEDFAPLAIQEIDVILPNPYESGSLILASDRCFLSKKDPLETIQAYSEAHSFSDYPAMSTCLKSFGTFGQYKSPWINPFFALCPLEGIEQSLWINPLRIHKITYDEGELLAVLASGQIISLPVQRRSLIHRLTLACLAFATLRRECFYFTTRSEKPIDYLTCRNTPFSRLLIKRPALESFTVPYGELLKRYQEVLLYSNYERLDYNDLA</sequence>